<organism evidence="4 5">
    <name type="scientific">Secundilactobacillus similis DSM 23365 = JCM 2765</name>
    <dbReference type="NCBI Taxonomy" id="1423804"/>
    <lineage>
        <taxon>Bacteria</taxon>
        <taxon>Bacillati</taxon>
        <taxon>Bacillota</taxon>
        <taxon>Bacilli</taxon>
        <taxon>Lactobacillales</taxon>
        <taxon>Lactobacillaceae</taxon>
        <taxon>Secundilactobacillus</taxon>
    </lineage>
</organism>
<reference evidence="4 5" key="1">
    <citation type="journal article" date="2015" name="Genome Announc.">
        <title>Expanding the biotechnology potential of lactobacilli through comparative genomics of 213 strains and associated genera.</title>
        <authorList>
            <person name="Sun Z."/>
            <person name="Harris H.M."/>
            <person name="McCann A."/>
            <person name="Guo C."/>
            <person name="Argimon S."/>
            <person name="Zhang W."/>
            <person name="Yang X."/>
            <person name="Jeffery I.B."/>
            <person name="Cooney J.C."/>
            <person name="Kagawa T.F."/>
            <person name="Liu W."/>
            <person name="Song Y."/>
            <person name="Salvetti E."/>
            <person name="Wrobel A."/>
            <person name="Rasinkangas P."/>
            <person name="Parkhill J."/>
            <person name="Rea M.C."/>
            <person name="O'Sullivan O."/>
            <person name="Ritari J."/>
            <person name="Douillard F.P."/>
            <person name="Paul Ross R."/>
            <person name="Yang R."/>
            <person name="Briner A.E."/>
            <person name="Felis G.E."/>
            <person name="de Vos W.M."/>
            <person name="Barrangou R."/>
            <person name="Klaenhammer T.R."/>
            <person name="Caufield P.W."/>
            <person name="Cui Y."/>
            <person name="Zhang H."/>
            <person name="O'Toole P.W."/>
        </authorList>
    </citation>
    <scope>NUCLEOTIDE SEQUENCE [LARGE SCALE GENOMIC DNA]</scope>
    <source>
        <strain evidence="4 5">DSM 23365</strain>
    </source>
</reference>
<comment type="similarity">
    <text evidence="1">Belongs to the isochorismatase family.</text>
</comment>
<dbReference type="PANTHER" id="PTHR43540">
    <property type="entry name" value="PEROXYUREIDOACRYLATE/UREIDOACRYLATE AMIDOHYDROLASE-RELATED"/>
    <property type="match status" value="1"/>
</dbReference>
<dbReference type="EMBL" id="AYZM01000096">
    <property type="protein sequence ID" value="KRN22371.1"/>
    <property type="molecule type" value="Genomic_DNA"/>
</dbReference>
<dbReference type="Gene3D" id="3.40.50.850">
    <property type="entry name" value="Isochorismatase-like"/>
    <property type="match status" value="1"/>
</dbReference>
<dbReference type="InterPro" id="IPR050272">
    <property type="entry name" value="Isochorismatase-like_hydrls"/>
</dbReference>
<proteinExistence type="inferred from homology"/>
<keyword evidence="2" id="KW-0378">Hydrolase</keyword>
<dbReference type="OrthoDB" id="9796485at2"/>
<sequence length="193" mass="21269">MAQTKLDLAKTALVTIDLQENILHPQPLVPHAVDDVVATNNQLADHLKNTAALITLVGVNVSDVHRLSAIDEHQDERTIDRTQEDITQVLDVAHDVDAQNVIQVTKHNPGAFFGTDLDLQLRRHGIDTIILTGVSTSNGVYATALDAYQSAYRLIVVADACSDRNVENHEFIMNRLMPRIGEVTTLAELLPRL</sequence>
<evidence type="ECO:0000313" key="4">
    <source>
        <dbReference type="EMBL" id="KRN22371.1"/>
    </source>
</evidence>
<gene>
    <name evidence="4" type="ORF">FD14_GL000786</name>
</gene>
<dbReference type="InterPro" id="IPR000868">
    <property type="entry name" value="Isochorismatase-like_dom"/>
</dbReference>
<evidence type="ECO:0000259" key="3">
    <source>
        <dbReference type="Pfam" id="PF00857"/>
    </source>
</evidence>
<name>A0A0R2F262_9LACO</name>
<feature type="domain" description="Isochorismatase-like" evidence="3">
    <location>
        <begin position="11"/>
        <end position="188"/>
    </location>
</feature>
<protein>
    <recommendedName>
        <fullName evidence="3">Isochorismatase-like domain-containing protein</fullName>
    </recommendedName>
</protein>
<dbReference type="PANTHER" id="PTHR43540:SF7">
    <property type="entry name" value="ISOCHORISMATASE FAMILY PROTEIN YECD"/>
    <property type="match status" value="1"/>
</dbReference>
<keyword evidence="5" id="KW-1185">Reference proteome</keyword>
<evidence type="ECO:0000256" key="2">
    <source>
        <dbReference type="ARBA" id="ARBA00022801"/>
    </source>
</evidence>
<dbReference type="AlphaFoldDB" id="A0A0R2F262"/>
<comment type="caution">
    <text evidence="4">The sequence shown here is derived from an EMBL/GenBank/DDBJ whole genome shotgun (WGS) entry which is preliminary data.</text>
</comment>
<dbReference type="RefSeq" id="WP_054737122.1">
    <property type="nucleotide sequence ID" value="NZ_AYZM01000096.1"/>
</dbReference>
<dbReference type="InterPro" id="IPR036380">
    <property type="entry name" value="Isochorismatase-like_sf"/>
</dbReference>
<evidence type="ECO:0000313" key="5">
    <source>
        <dbReference type="Proteomes" id="UP000051442"/>
    </source>
</evidence>
<dbReference type="SUPFAM" id="SSF52499">
    <property type="entry name" value="Isochorismatase-like hydrolases"/>
    <property type="match status" value="1"/>
</dbReference>
<dbReference type="Proteomes" id="UP000051442">
    <property type="component" value="Unassembled WGS sequence"/>
</dbReference>
<dbReference type="CDD" id="cd00431">
    <property type="entry name" value="cysteine_hydrolases"/>
    <property type="match status" value="1"/>
</dbReference>
<dbReference type="Pfam" id="PF00857">
    <property type="entry name" value="Isochorismatase"/>
    <property type="match status" value="1"/>
</dbReference>
<dbReference type="STRING" id="1423804.FD14_GL000786"/>
<accession>A0A0R2F262</accession>
<evidence type="ECO:0000256" key="1">
    <source>
        <dbReference type="ARBA" id="ARBA00006336"/>
    </source>
</evidence>
<dbReference type="PATRIC" id="fig|1423804.4.peg.843"/>
<dbReference type="GO" id="GO:0016787">
    <property type="term" value="F:hydrolase activity"/>
    <property type="evidence" value="ECO:0007669"/>
    <property type="project" value="UniProtKB-KW"/>
</dbReference>